<gene>
    <name evidence="1" type="ORF">HPB49_017472</name>
</gene>
<accession>A0ACB8CAK8</accession>
<proteinExistence type="predicted"/>
<organism evidence="1 2">
    <name type="scientific">Dermacentor silvarum</name>
    <name type="common">Tick</name>
    <dbReference type="NCBI Taxonomy" id="543639"/>
    <lineage>
        <taxon>Eukaryota</taxon>
        <taxon>Metazoa</taxon>
        <taxon>Ecdysozoa</taxon>
        <taxon>Arthropoda</taxon>
        <taxon>Chelicerata</taxon>
        <taxon>Arachnida</taxon>
        <taxon>Acari</taxon>
        <taxon>Parasitiformes</taxon>
        <taxon>Ixodida</taxon>
        <taxon>Ixodoidea</taxon>
        <taxon>Ixodidae</taxon>
        <taxon>Rhipicephalinae</taxon>
        <taxon>Dermacentor</taxon>
    </lineage>
</organism>
<evidence type="ECO:0000313" key="1">
    <source>
        <dbReference type="EMBL" id="KAH7937911.1"/>
    </source>
</evidence>
<reference evidence="1" key="1">
    <citation type="submission" date="2020-05" db="EMBL/GenBank/DDBJ databases">
        <title>Large-scale comparative analyses of tick genomes elucidate their genetic diversity and vector capacities.</title>
        <authorList>
            <person name="Jia N."/>
            <person name="Wang J."/>
            <person name="Shi W."/>
            <person name="Du L."/>
            <person name="Sun Y."/>
            <person name="Zhan W."/>
            <person name="Jiang J."/>
            <person name="Wang Q."/>
            <person name="Zhang B."/>
            <person name="Ji P."/>
            <person name="Sakyi L.B."/>
            <person name="Cui X."/>
            <person name="Yuan T."/>
            <person name="Jiang B."/>
            <person name="Yang W."/>
            <person name="Lam T.T.-Y."/>
            <person name="Chang Q."/>
            <person name="Ding S."/>
            <person name="Wang X."/>
            <person name="Zhu J."/>
            <person name="Ruan X."/>
            <person name="Zhao L."/>
            <person name="Wei J."/>
            <person name="Que T."/>
            <person name="Du C."/>
            <person name="Cheng J."/>
            <person name="Dai P."/>
            <person name="Han X."/>
            <person name="Huang E."/>
            <person name="Gao Y."/>
            <person name="Liu J."/>
            <person name="Shao H."/>
            <person name="Ye R."/>
            <person name="Li L."/>
            <person name="Wei W."/>
            <person name="Wang X."/>
            <person name="Wang C."/>
            <person name="Yang T."/>
            <person name="Huo Q."/>
            <person name="Li W."/>
            <person name="Guo W."/>
            <person name="Chen H."/>
            <person name="Zhou L."/>
            <person name="Ni X."/>
            <person name="Tian J."/>
            <person name="Zhou Y."/>
            <person name="Sheng Y."/>
            <person name="Liu T."/>
            <person name="Pan Y."/>
            <person name="Xia L."/>
            <person name="Li J."/>
            <person name="Zhao F."/>
            <person name="Cao W."/>
        </authorList>
    </citation>
    <scope>NUCLEOTIDE SEQUENCE</scope>
    <source>
        <strain evidence="1">Dsil-2018</strain>
    </source>
</reference>
<dbReference type="EMBL" id="CM023477">
    <property type="protein sequence ID" value="KAH7937911.1"/>
    <property type="molecule type" value="Genomic_DNA"/>
</dbReference>
<comment type="caution">
    <text evidence="1">The sequence shown here is derived from an EMBL/GenBank/DDBJ whole genome shotgun (WGS) entry which is preliminary data.</text>
</comment>
<name>A0ACB8CAK8_DERSI</name>
<protein>
    <submittedName>
        <fullName evidence="1">Uncharacterized protein</fullName>
    </submittedName>
</protein>
<dbReference type="Proteomes" id="UP000821865">
    <property type="component" value="Chromosome 8"/>
</dbReference>
<keyword evidence="2" id="KW-1185">Reference proteome</keyword>
<evidence type="ECO:0000313" key="2">
    <source>
        <dbReference type="Proteomes" id="UP000821865"/>
    </source>
</evidence>
<sequence length="110" mass="11847">MTGRSNKTVNRIIQAYSDEGHISDAPHKRQPCATTAAQDMDILDAAQASPFSTAKEIGSAAGVSASMLTIKRQLAEGKLKSHVAAQKPHLSEENSECSVSKTARRRREGR</sequence>